<gene>
    <name evidence="2" type="ORF">BCON_0024g00700</name>
</gene>
<feature type="compositionally biased region" description="Low complexity" evidence="1">
    <location>
        <begin position="131"/>
        <end position="142"/>
    </location>
</feature>
<comment type="caution">
    <text evidence="2">The sequence shown here is derived from an EMBL/GenBank/DDBJ whole genome shotgun (WGS) entry which is preliminary data.</text>
</comment>
<name>A0A4Z1IKE2_9HELO</name>
<feature type="compositionally biased region" description="Basic and acidic residues" evidence="1">
    <location>
        <begin position="348"/>
        <end position="357"/>
    </location>
</feature>
<reference evidence="2 3" key="1">
    <citation type="submission" date="2017-12" db="EMBL/GenBank/DDBJ databases">
        <title>Comparative genomics of Botrytis spp.</title>
        <authorList>
            <person name="Valero-Jimenez C.A."/>
            <person name="Tapia P."/>
            <person name="Veloso J."/>
            <person name="Silva-Moreno E."/>
            <person name="Staats M."/>
            <person name="Valdes J.H."/>
            <person name="Van Kan J.A.L."/>
        </authorList>
    </citation>
    <scope>NUCLEOTIDE SEQUENCE [LARGE SCALE GENOMIC DNA]</scope>
    <source>
        <strain evidence="2 3">MUCL11595</strain>
    </source>
</reference>
<dbReference type="EMBL" id="PQXN01000024">
    <property type="protein sequence ID" value="TGO61866.1"/>
    <property type="molecule type" value="Genomic_DNA"/>
</dbReference>
<dbReference type="AlphaFoldDB" id="A0A4Z1IKE2"/>
<proteinExistence type="predicted"/>
<protein>
    <submittedName>
        <fullName evidence="2">Uncharacterized protein</fullName>
    </submittedName>
</protein>
<feature type="region of interest" description="Disordered" evidence="1">
    <location>
        <begin position="117"/>
        <end position="164"/>
    </location>
</feature>
<organism evidence="2 3">
    <name type="scientific">Botryotinia convoluta</name>
    <dbReference type="NCBI Taxonomy" id="54673"/>
    <lineage>
        <taxon>Eukaryota</taxon>
        <taxon>Fungi</taxon>
        <taxon>Dikarya</taxon>
        <taxon>Ascomycota</taxon>
        <taxon>Pezizomycotina</taxon>
        <taxon>Leotiomycetes</taxon>
        <taxon>Helotiales</taxon>
        <taxon>Sclerotiniaceae</taxon>
        <taxon>Botryotinia</taxon>
    </lineage>
</organism>
<sequence>MHKVRFKQDNLLNHSGWGWYFDGSFASSELKVLLPSEDAAMINLRGWHNSDLLRFGRVIHTGVVYLKPIDGINGNGKLPNALTGLKLCSEKIGSEIRDGDFKILGIPQGLFLSKRATSQAGHREEKKIATSDSSQGSCSSDDQGNEIQRETDEQDLPKEPESEPRKGIFVPEWVFNDISSSAMAISEIGLSEVMQKTLKELDNPQTKRPEVLYEKLLTPGLVAVKEVLDEQYTTQISAMNTKYMRMEDMLVRRLETASKENPILNTQYSGIKYEPEKKLETAHEESFALNTEIVKIADEFEERFETYRKEKEKEKRSSHFGDSLQWEPHQSNTTRGKMHLDNPSLSQRIEDITKEKK</sequence>
<dbReference type="OrthoDB" id="10461569at2759"/>
<dbReference type="Proteomes" id="UP000297527">
    <property type="component" value="Unassembled WGS sequence"/>
</dbReference>
<keyword evidence="3" id="KW-1185">Reference proteome</keyword>
<feature type="compositionally biased region" description="Basic and acidic residues" evidence="1">
    <location>
        <begin position="147"/>
        <end position="164"/>
    </location>
</feature>
<evidence type="ECO:0000256" key="1">
    <source>
        <dbReference type="SAM" id="MobiDB-lite"/>
    </source>
</evidence>
<evidence type="ECO:0000313" key="3">
    <source>
        <dbReference type="Proteomes" id="UP000297527"/>
    </source>
</evidence>
<accession>A0A4Z1IKE2</accession>
<evidence type="ECO:0000313" key="2">
    <source>
        <dbReference type="EMBL" id="TGO61866.1"/>
    </source>
</evidence>
<feature type="compositionally biased region" description="Basic and acidic residues" evidence="1">
    <location>
        <begin position="308"/>
        <end position="319"/>
    </location>
</feature>
<feature type="region of interest" description="Disordered" evidence="1">
    <location>
        <begin position="308"/>
        <end position="357"/>
    </location>
</feature>